<comment type="caution">
    <text evidence="2">The sequence shown here is derived from an EMBL/GenBank/DDBJ whole genome shotgun (WGS) entry which is preliminary data.</text>
</comment>
<gene>
    <name evidence="2" type="ORF">Bccel_0572</name>
</gene>
<dbReference type="OrthoDB" id="9790003at2"/>
<sequence length="156" mass="18403">MSTYEKSLEILSELFSKDYQFALATSNENVPSVRFIDTYYEDCAFYIVTYEKSQKVIEMHGNKKVALCNKLYRFSGTAYILGHPLKDENKNIRSKLIEVFSSWYFKHNNENDENMCYIKIQLDSGFFYKDGIGYKVDFHAKTAEEFPFEFDVFTID</sequence>
<dbReference type="InterPro" id="IPR012349">
    <property type="entry name" value="Split_barrel_FMN-bd"/>
</dbReference>
<dbReference type="Proteomes" id="UP000036923">
    <property type="component" value="Unassembled WGS sequence"/>
</dbReference>
<dbReference type="SUPFAM" id="SSF50475">
    <property type="entry name" value="FMN-binding split barrel"/>
    <property type="match status" value="1"/>
</dbReference>
<keyword evidence="3" id="KW-1185">Reference proteome</keyword>
<organism evidence="2 3">
    <name type="scientific">Pseudobacteroides cellulosolvens ATCC 35603 = DSM 2933</name>
    <dbReference type="NCBI Taxonomy" id="398512"/>
    <lineage>
        <taxon>Bacteria</taxon>
        <taxon>Bacillati</taxon>
        <taxon>Bacillota</taxon>
        <taxon>Clostridia</taxon>
        <taxon>Eubacteriales</taxon>
        <taxon>Oscillospiraceae</taxon>
        <taxon>Pseudobacteroides</taxon>
    </lineage>
</organism>
<evidence type="ECO:0000313" key="3">
    <source>
        <dbReference type="Proteomes" id="UP000036923"/>
    </source>
</evidence>
<feature type="domain" description="Pyridoxamine 5'-phosphate oxidase N-terminal" evidence="1">
    <location>
        <begin position="13"/>
        <end position="121"/>
    </location>
</feature>
<dbReference type="AlphaFoldDB" id="A0A0L6JIN2"/>
<dbReference type="PATRIC" id="fig|398512.5.peg.592"/>
<dbReference type="eggNOG" id="ENOG50309F2">
    <property type="taxonomic scope" value="Bacteria"/>
</dbReference>
<dbReference type="EMBL" id="LGTC01000001">
    <property type="protein sequence ID" value="KNY25312.1"/>
    <property type="molecule type" value="Genomic_DNA"/>
</dbReference>
<dbReference type="InterPro" id="IPR011576">
    <property type="entry name" value="Pyridox_Oxase_N"/>
</dbReference>
<evidence type="ECO:0000259" key="1">
    <source>
        <dbReference type="Pfam" id="PF01243"/>
    </source>
</evidence>
<accession>A0A0L6JIN2</accession>
<reference evidence="3" key="1">
    <citation type="submission" date="2015-07" db="EMBL/GenBank/DDBJ databases">
        <title>Near-Complete Genome Sequence of the Cellulolytic Bacterium Bacteroides (Pseudobacteroides) cellulosolvens ATCC 35603.</title>
        <authorList>
            <person name="Dassa B."/>
            <person name="Utturkar S.M."/>
            <person name="Klingeman D.M."/>
            <person name="Hurt R.A."/>
            <person name="Keller M."/>
            <person name="Xu J."/>
            <person name="Reddy Y.H.K."/>
            <person name="Borovok I."/>
            <person name="Grinberg I.R."/>
            <person name="Lamed R."/>
            <person name="Zhivin O."/>
            <person name="Bayer E.A."/>
            <person name="Brown S.D."/>
        </authorList>
    </citation>
    <scope>NUCLEOTIDE SEQUENCE [LARGE SCALE GENOMIC DNA]</scope>
    <source>
        <strain evidence="3">DSM 2933</strain>
    </source>
</reference>
<evidence type="ECO:0000313" key="2">
    <source>
        <dbReference type="EMBL" id="KNY25312.1"/>
    </source>
</evidence>
<dbReference type="Pfam" id="PF01243">
    <property type="entry name" value="PNPOx_N"/>
    <property type="match status" value="1"/>
</dbReference>
<dbReference type="Gene3D" id="2.30.110.10">
    <property type="entry name" value="Electron Transport, Fmn-binding Protein, Chain A"/>
    <property type="match status" value="1"/>
</dbReference>
<proteinExistence type="predicted"/>
<protein>
    <submittedName>
        <fullName evidence="2">Pyridoxamine 5-phosphate oxidase-related FMN-binding protein</fullName>
    </submittedName>
</protein>
<name>A0A0L6JIN2_9FIRM</name>
<dbReference type="RefSeq" id="WP_036943951.1">
    <property type="nucleotide sequence ID" value="NZ_JQKC01000024.1"/>
</dbReference>